<protein>
    <submittedName>
        <fullName evidence="1">Uncharacterized protein</fullName>
    </submittedName>
</protein>
<accession>A0ACB9BSZ3</accession>
<sequence>MHSELKPNNLLFDLTGKLKLTDFGSTEQFGMSQCGTITRMFGIPYYVALEVLWKKYNEKIDVWNADVILYILLTRDPLFYNETPVEMFETVLQGNLRFLSRIFR</sequence>
<dbReference type="EMBL" id="CM042039">
    <property type="protein sequence ID" value="KAI3725166.1"/>
    <property type="molecule type" value="Genomic_DNA"/>
</dbReference>
<dbReference type="Proteomes" id="UP001056120">
    <property type="component" value="Linkage Group LG22"/>
</dbReference>
<evidence type="ECO:0000313" key="2">
    <source>
        <dbReference type="Proteomes" id="UP001056120"/>
    </source>
</evidence>
<keyword evidence="2" id="KW-1185">Reference proteome</keyword>
<gene>
    <name evidence="1" type="ORF">L1987_64944</name>
</gene>
<comment type="caution">
    <text evidence="1">The sequence shown here is derived from an EMBL/GenBank/DDBJ whole genome shotgun (WGS) entry which is preliminary data.</text>
</comment>
<organism evidence="1 2">
    <name type="scientific">Smallanthus sonchifolius</name>
    <dbReference type="NCBI Taxonomy" id="185202"/>
    <lineage>
        <taxon>Eukaryota</taxon>
        <taxon>Viridiplantae</taxon>
        <taxon>Streptophyta</taxon>
        <taxon>Embryophyta</taxon>
        <taxon>Tracheophyta</taxon>
        <taxon>Spermatophyta</taxon>
        <taxon>Magnoliopsida</taxon>
        <taxon>eudicotyledons</taxon>
        <taxon>Gunneridae</taxon>
        <taxon>Pentapetalae</taxon>
        <taxon>asterids</taxon>
        <taxon>campanulids</taxon>
        <taxon>Asterales</taxon>
        <taxon>Asteraceae</taxon>
        <taxon>Asteroideae</taxon>
        <taxon>Heliantheae alliance</taxon>
        <taxon>Millerieae</taxon>
        <taxon>Smallanthus</taxon>
    </lineage>
</organism>
<reference evidence="2" key="1">
    <citation type="journal article" date="2022" name="Mol. Ecol. Resour.">
        <title>The genomes of chicory, endive, great burdock and yacon provide insights into Asteraceae palaeo-polyploidization history and plant inulin production.</title>
        <authorList>
            <person name="Fan W."/>
            <person name="Wang S."/>
            <person name="Wang H."/>
            <person name="Wang A."/>
            <person name="Jiang F."/>
            <person name="Liu H."/>
            <person name="Zhao H."/>
            <person name="Xu D."/>
            <person name="Zhang Y."/>
        </authorList>
    </citation>
    <scope>NUCLEOTIDE SEQUENCE [LARGE SCALE GENOMIC DNA]</scope>
    <source>
        <strain evidence="2">cv. Yunnan</strain>
    </source>
</reference>
<evidence type="ECO:0000313" key="1">
    <source>
        <dbReference type="EMBL" id="KAI3725166.1"/>
    </source>
</evidence>
<name>A0ACB9BSZ3_9ASTR</name>
<reference evidence="1 2" key="2">
    <citation type="journal article" date="2022" name="Mol. Ecol. Resour.">
        <title>The genomes of chicory, endive, great burdock and yacon provide insights into Asteraceae paleo-polyploidization history and plant inulin production.</title>
        <authorList>
            <person name="Fan W."/>
            <person name="Wang S."/>
            <person name="Wang H."/>
            <person name="Wang A."/>
            <person name="Jiang F."/>
            <person name="Liu H."/>
            <person name="Zhao H."/>
            <person name="Xu D."/>
            <person name="Zhang Y."/>
        </authorList>
    </citation>
    <scope>NUCLEOTIDE SEQUENCE [LARGE SCALE GENOMIC DNA]</scope>
    <source>
        <strain evidence="2">cv. Yunnan</strain>
        <tissue evidence="1">Leaves</tissue>
    </source>
</reference>
<proteinExistence type="predicted"/>